<evidence type="ECO:0000256" key="5">
    <source>
        <dbReference type="HAMAP-Rule" id="MF_01114"/>
    </source>
</evidence>
<keyword evidence="10" id="KW-1185">Reference proteome</keyword>
<organism evidence="9 10">
    <name type="scientific">Photobacterium aquae</name>
    <dbReference type="NCBI Taxonomy" id="1195763"/>
    <lineage>
        <taxon>Bacteria</taxon>
        <taxon>Pseudomonadati</taxon>
        <taxon>Pseudomonadota</taxon>
        <taxon>Gammaproteobacteria</taxon>
        <taxon>Vibrionales</taxon>
        <taxon>Vibrionaceae</taxon>
        <taxon>Photobacterium</taxon>
    </lineage>
</organism>
<comment type="caution">
    <text evidence="9">The sequence shown here is derived from an EMBL/GenBank/DDBJ whole genome shotgun (WGS) entry which is preliminary data.</text>
</comment>
<protein>
    <recommendedName>
        <fullName evidence="3 5">Regulatory protein RecX</fullName>
    </recommendedName>
</protein>
<reference evidence="9 10" key="1">
    <citation type="submission" date="2015-05" db="EMBL/GenBank/DDBJ databases">
        <title>Photobacterium galathea sp. nov.</title>
        <authorList>
            <person name="Machado H."/>
            <person name="Gram L."/>
        </authorList>
    </citation>
    <scope>NUCLEOTIDE SEQUENCE [LARGE SCALE GENOMIC DNA]</scope>
    <source>
        <strain evidence="9 10">CGMCC 1.12159</strain>
    </source>
</reference>
<evidence type="ECO:0000256" key="3">
    <source>
        <dbReference type="ARBA" id="ARBA00018111"/>
    </source>
</evidence>
<evidence type="ECO:0000256" key="1">
    <source>
        <dbReference type="ARBA" id="ARBA00004496"/>
    </source>
</evidence>
<dbReference type="AlphaFoldDB" id="A0A0J1H4S1"/>
<dbReference type="PANTHER" id="PTHR33602">
    <property type="entry name" value="REGULATORY PROTEIN RECX FAMILY PROTEIN"/>
    <property type="match status" value="1"/>
</dbReference>
<dbReference type="EMBL" id="LDOT01000008">
    <property type="protein sequence ID" value="KLV06759.1"/>
    <property type="molecule type" value="Genomic_DNA"/>
</dbReference>
<dbReference type="STRING" id="1195763.ABT56_07725"/>
<name>A0A0J1H4S1_9GAMM</name>
<comment type="function">
    <text evidence="5">Modulates RecA activity.</text>
</comment>
<dbReference type="Pfam" id="PF02631">
    <property type="entry name" value="RecX_HTH2"/>
    <property type="match status" value="1"/>
</dbReference>
<dbReference type="RefSeq" id="WP_047878301.1">
    <property type="nucleotide sequence ID" value="NZ_LDOT01000008.1"/>
</dbReference>
<dbReference type="Pfam" id="PF21982">
    <property type="entry name" value="RecX_HTH1"/>
    <property type="match status" value="1"/>
</dbReference>
<sequence length="153" mass="18071">MRKQPPKQSVKEAAVGYLSRRDHAEKELRQKLKNRGYESAEIDEAVAFCQDYNWLDDARFAGQMLRNGLAKGWGLLRIRQELKLKGVHEVVVRQLLDEDETDWFEHARAVARRKFGETQADTPKEQAKRVRFMQYRGFDFEQIKYAFGVDEEY</sequence>
<dbReference type="GO" id="GO:0006282">
    <property type="term" value="P:regulation of DNA repair"/>
    <property type="evidence" value="ECO:0007669"/>
    <property type="project" value="UniProtKB-UniRule"/>
</dbReference>
<dbReference type="Gene3D" id="1.10.10.10">
    <property type="entry name" value="Winged helix-like DNA-binding domain superfamily/Winged helix DNA-binding domain"/>
    <property type="match status" value="3"/>
</dbReference>
<dbReference type="InterPro" id="IPR036388">
    <property type="entry name" value="WH-like_DNA-bd_sf"/>
</dbReference>
<evidence type="ECO:0000259" key="7">
    <source>
        <dbReference type="Pfam" id="PF21981"/>
    </source>
</evidence>
<dbReference type="GO" id="GO:0005737">
    <property type="term" value="C:cytoplasm"/>
    <property type="evidence" value="ECO:0007669"/>
    <property type="project" value="UniProtKB-SubCell"/>
</dbReference>
<feature type="domain" description="RecX third three-helical" evidence="7">
    <location>
        <begin position="100"/>
        <end position="146"/>
    </location>
</feature>
<proteinExistence type="inferred from homology"/>
<accession>A0A0J1H4S1</accession>
<dbReference type="OrthoDB" id="7066780at2"/>
<dbReference type="PANTHER" id="PTHR33602:SF1">
    <property type="entry name" value="REGULATORY PROTEIN RECX FAMILY PROTEIN"/>
    <property type="match status" value="1"/>
</dbReference>
<dbReference type="InterPro" id="IPR053924">
    <property type="entry name" value="RecX_HTH_2nd"/>
</dbReference>
<evidence type="ECO:0000256" key="4">
    <source>
        <dbReference type="ARBA" id="ARBA00022490"/>
    </source>
</evidence>
<dbReference type="InterPro" id="IPR003783">
    <property type="entry name" value="Regulatory_RecX"/>
</dbReference>
<dbReference type="Pfam" id="PF21981">
    <property type="entry name" value="RecX_HTH3"/>
    <property type="match status" value="1"/>
</dbReference>
<evidence type="ECO:0000256" key="2">
    <source>
        <dbReference type="ARBA" id="ARBA00009695"/>
    </source>
</evidence>
<comment type="subcellular location">
    <subcellularLocation>
        <location evidence="1 5">Cytoplasm</location>
    </subcellularLocation>
</comment>
<evidence type="ECO:0000259" key="6">
    <source>
        <dbReference type="Pfam" id="PF02631"/>
    </source>
</evidence>
<dbReference type="PATRIC" id="fig|1195763.3.peg.1644"/>
<feature type="domain" description="RecX first three-helical" evidence="8">
    <location>
        <begin position="11"/>
        <end position="49"/>
    </location>
</feature>
<feature type="domain" description="RecX second three-helical" evidence="6">
    <location>
        <begin position="56"/>
        <end position="95"/>
    </location>
</feature>
<evidence type="ECO:0000313" key="9">
    <source>
        <dbReference type="EMBL" id="KLV06759.1"/>
    </source>
</evidence>
<dbReference type="InterPro" id="IPR053926">
    <property type="entry name" value="RecX_HTH_1st"/>
</dbReference>
<dbReference type="NCBIfam" id="NF001057">
    <property type="entry name" value="PRK00117.3-3"/>
    <property type="match status" value="1"/>
</dbReference>
<evidence type="ECO:0000313" key="10">
    <source>
        <dbReference type="Proteomes" id="UP000036097"/>
    </source>
</evidence>
<evidence type="ECO:0000259" key="8">
    <source>
        <dbReference type="Pfam" id="PF21982"/>
    </source>
</evidence>
<dbReference type="Proteomes" id="UP000036097">
    <property type="component" value="Unassembled WGS sequence"/>
</dbReference>
<comment type="similarity">
    <text evidence="2 5">Belongs to the RecX family.</text>
</comment>
<keyword evidence="4 5" id="KW-0963">Cytoplasm</keyword>
<gene>
    <name evidence="5" type="primary">recX</name>
    <name evidence="9" type="ORF">ABT56_07725</name>
</gene>
<dbReference type="HAMAP" id="MF_01114">
    <property type="entry name" value="RecX"/>
    <property type="match status" value="1"/>
</dbReference>
<dbReference type="InterPro" id="IPR053925">
    <property type="entry name" value="RecX_HTH_3rd"/>
</dbReference>